<dbReference type="InterPro" id="IPR036061">
    <property type="entry name" value="CheW-like_dom_sf"/>
</dbReference>
<reference evidence="1" key="1">
    <citation type="submission" date="2020-02" db="EMBL/GenBank/DDBJ databases">
        <authorList>
            <person name="Meier V. D."/>
        </authorList>
    </citation>
    <scope>NUCLEOTIDE SEQUENCE</scope>
    <source>
        <strain evidence="1">AVDCRST_MAG31</strain>
    </source>
</reference>
<dbReference type="RefSeq" id="WP_294167853.1">
    <property type="nucleotide sequence ID" value="NZ_CADCWA010000035.1"/>
</dbReference>
<evidence type="ECO:0000313" key="1">
    <source>
        <dbReference type="EMBL" id="CAA9502411.1"/>
    </source>
</evidence>
<accession>A0A6J4SM38</accession>
<dbReference type="SUPFAM" id="SSF47240">
    <property type="entry name" value="Ferritin-like"/>
    <property type="match status" value="1"/>
</dbReference>
<dbReference type="Gene3D" id="1.20.1260.10">
    <property type="match status" value="1"/>
</dbReference>
<organism evidence="1">
    <name type="scientific">uncultured Sphingomonas sp</name>
    <dbReference type="NCBI Taxonomy" id="158754"/>
    <lineage>
        <taxon>Bacteria</taxon>
        <taxon>Pseudomonadati</taxon>
        <taxon>Pseudomonadota</taxon>
        <taxon>Alphaproteobacteria</taxon>
        <taxon>Sphingomonadales</taxon>
        <taxon>Sphingomonadaceae</taxon>
        <taxon>Sphingomonas</taxon>
        <taxon>environmental samples</taxon>
    </lineage>
</organism>
<proteinExistence type="predicted"/>
<protein>
    <submittedName>
        <fullName evidence="1">Protein YciE</fullName>
    </submittedName>
</protein>
<gene>
    <name evidence="1" type="ORF">AVDCRST_MAG31-466</name>
</gene>
<name>A0A6J4SM38_9SPHN</name>
<dbReference type="Pfam" id="PF05974">
    <property type="entry name" value="DUF892"/>
    <property type="match status" value="1"/>
</dbReference>
<dbReference type="InterPro" id="IPR012347">
    <property type="entry name" value="Ferritin-like"/>
</dbReference>
<dbReference type="AlphaFoldDB" id="A0A6J4SM38"/>
<dbReference type="SUPFAM" id="SSF50341">
    <property type="entry name" value="CheW-like"/>
    <property type="match status" value="1"/>
</dbReference>
<dbReference type="GO" id="GO:0006935">
    <property type="term" value="P:chemotaxis"/>
    <property type="evidence" value="ECO:0007669"/>
    <property type="project" value="InterPro"/>
</dbReference>
<sequence>MATSPRDTYITGLVNAHALENQAVSILSRQIERLESYPEMSDQIRLHIDESKAQAQRLEEILQSLGTSHSTLKDMVTSFAGNMAAIAHVPMQDEVMKNTFANYAFEHFEIAAYRSLLAMAELAGDSSSPTALKQSLSEEIRMAKWIEDNLDATTRKYVQLTAAGQQAGVLVDEVADIISIDGGQVQPAPEMETSEPGVIAGLLQVSTRGEGDGAQMISLLDLETLGITRPFELAA</sequence>
<dbReference type="EMBL" id="CADCWA010000035">
    <property type="protein sequence ID" value="CAA9502411.1"/>
    <property type="molecule type" value="Genomic_DNA"/>
</dbReference>
<dbReference type="GO" id="GO:0007165">
    <property type="term" value="P:signal transduction"/>
    <property type="evidence" value="ECO:0007669"/>
    <property type="project" value="InterPro"/>
</dbReference>
<dbReference type="InterPro" id="IPR010287">
    <property type="entry name" value="DUF892_YciF-like"/>
</dbReference>
<dbReference type="InterPro" id="IPR009078">
    <property type="entry name" value="Ferritin-like_SF"/>
</dbReference>